<dbReference type="GO" id="GO:0006508">
    <property type="term" value="P:proteolysis"/>
    <property type="evidence" value="ECO:0007669"/>
    <property type="project" value="UniProtKB-KW"/>
</dbReference>
<name>E1WXM6_HALMS</name>
<dbReference type="CDD" id="cd00501">
    <property type="entry name" value="Peptidase_C15"/>
    <property type="match status" value="1"/>
</dbReference>
<evidence type="ECO:0000256" key="1">
    <source>
        <dbReference type="ARBA" id="ARBA00006641"/>
    </source>
</evidence>
<gene>
    <name evidence="9" type="primary">pcp</name>
    <name evidence="9" type="ordered locus">BMS_0945</name>
</gene>
<evidence type="ECO:0000256" key="2">
    <source>
        <dbReference type="ARBA" id="ARBA00019191"/>
    </source>
</evidence>
<reference evidence="10" key="1">
    <citation type="journal article" date="2013" name="ISME J.">
        <title>A small predatory core genome in the divergent marine Bacteriovorax marinus SJ and the terrestrial Bdellovibrio bacteriovorus.</title>
        <authorList>
            <person name="Crossman L.C."/>
            <person name="Chen H."/>
            <person name="Cerdeno-Tarraga A.M."/>
            <person name="Brooks K."/>
            <person name="Quail M.A."/>
            <person name="Pineiro S.A."/>
            <person name="Hobley L."/>
            <person name="Sockett R.E."/>
            <person name="Bentley S.D."/>
            <person name="Parkhill J."/>
            <person name="Williams H.N."/>
            <person name="Stine O.C."/>
        </authorList>
    </citation>
    <scope>NUCLEOTIDE SEQUENCE [LARGE SCALE GENOMIC DNA]</scope>
    <source>
        <strain evidence="10">ATCC BAA-682 / DSM 15412 / SJ</strain>
    </source>
</reference>
<dbReference type="InterPro" id="IPR016125">
    <property type="entry name" value="Peptidase_C15-like"/>
</dbReference>
<dbReference type="PRINTS" id="PR00706">
    <property type="entry name" value="PYROGLUPTASE"/>
</dbReference>
<dbReference type="KEGG" id="bmx:BMS_0945"/>
<dbReference type="InterPro" id="IPR036440">
    <property type="entry name" value="Peptidase_C15-like_sf"/>
</dbReference>
<keyword evidence="3" id="KW-0963">Cytoplasm</keyword>
<organism evidence="9 10">
    <name type="scientific">Halobacteriovorax marinus (strain ATCC BAA-682 / DSM 15412 / SJ)</name>
    <name type="common">Bacteriovorax marinus</name>
    <dbReference type="NCBI Taxonomy" id="862908"/>
    <lineage>
        <taxon>Bacteria</taxon>
        <taxon>Pseudomonadati</taxon>
        <taxon>Bdellovibrionota</taxon>
        <taxon>Bacteriovoracia</taxon>
        <taxon>Bacteriovoracales</taxon>
        <taxon>Halobacteriovoraceae</taxon>
        <taxon>Halobacteriovorax</taxon>
    </lineage>
</organism>
<keyword evidence="4" id="KW-0645">Protease</keyword>
<dbReference type="PANTHER" id="PTHR23402">
    <property type="entry name" value="PROTEASE FAMILY C15 PYROGLUTAMYL-PEPTIDASE I-RELATED"/>
    <property type="match status" value="1"/>
</dbReference>
<evidence type="ECO:0000256" key="4">
    <source>
        <dbReference type="ARBA" id="ARBA00022670"/>
    </source>
</evidence>
<dbReference type="Pfam" id="PF01470">
    <property type="entry name" value="Peptidase_C15"/>
    <property type="match status" value="1"/>
</dbReference>
<dbReference type="SUPFAM" id="SSF53182">
    <property type="entry name" value="Pyrrolidone carboxyl peptidase (pyroglutamate aminopeptidase)"/>
    <property type="match status" value="1"/>
</dbReference>
<dbReference type="GO" id="GO:0005829">
    <property type="term" value="C:cytosol"/>
    <property type="evidence" value="ECO:0007669"/>
    <property type="project" value="InterPro"/>
</dbReference>
<keyword evidence="10" id="KW-1185">Reference proteome</keyword>
<dbReference type="EMBL" id="FQ312005">
    <property type="protein sequence ID" value="CBW25832.1"/>
    <property type="molecule type" value="Genomic_DNA"/>
</dbReference>
<dbReference type="InterPro" id="IPR000816">
    <property type="entry name" value="Peptidase_C15"/>
</dbReference>
<evidence type="ECO:0000256" key="6">
    <source>
        <dbReference type="ARBA" id="ARBA00022807"/>
    </source>
</evidence>
<evidence type="ECO:0000256" key="5">
    <source>
        <dbReference type="ARBA" id="ARBA00022801"/>
    </source>
</evidence>
<dbReference type="Gene3D" id="3.40.630.20">
    <property type="entry name" value="Peptidase C15, pyroglutamyl peptidase I-like"/>
    <property type="match status" value="1"/>
</dbReference>
<dbReference type="OrthoDB" id="5291786at2"/>
<dbReference type="HOGENOM" id="CLU_043960_4_0_7"/>
<sequence>MKILVTGFEPFGDISSNCTQMIIDKFKSESLVDTLILPVVTTKCFTVLETFLAGKEYDFIILLGQASKRDRISIERVALNVLDFPIADNDGNLIAHKKIIENASDGIFTGLPLEELQRTCKEKSIQVEVSNCAGTYICNEIFFRTLFKFRNSRTKVGFIHLPLVLEQNISSNRVNITINDLYQNLKIVLGSLVK</sequence>
<dbReference type="Proteomes" id="UP000008963">
    <property type="component" value="Chromosome"/>
</dbReference>
<dbReference type="GO" id="GO:0016920">
    <property type="term" value="F:pyroglutamyl-peptidase activity"/>
    <property type="evidence" value="ECO:0007669"/>
    <property type="project" value="InterPro"/>
</dbReference>
<evidence type="ECO:0000256" key="8">
    <source>
        <dbReference type="ARBA" id="ARBA00031559"/>
    </source>
</evidence>
<accession>E1WXM6</accession>
<proteinExistence type="inferred from homology"/>
<dbReference type="eggNOG" id="COG2039">
    <property type="taxonomic scope" value="Bacteria"/>
</dbReference>
<evidence type="ECO:0000313" key="9">
    <source>
        <dbReference type="EMBL" id="CBW25832.1"/>
    </source>
</evidence>
<dbReference type="STRING" id="862908.BMS_0945"/>
<keyword evidence="6" id="KW-0788">Thiol protease</keyword>
<dbReference type="RefSeq" id="WP_014243617.1">
    <property type="nucleotide sequence ID" value="NC_016620.1"/>
</dbReference>
<dbReference type="PIRSF" id="PIRSF015592">
    <property type="entry name" value="Prld-crbxl_pptds"/>
    <property type="match status" value="1"/>
</dbReference>
<protein>
    <recommendedName>
        <fullName evidence="2">Pyrrolidone-carboxylate peptidase</fullName>
    </recommendedName>
    <alternativeName>
        <fullName evidence="7">5-oxoprolyl-peptidase</fullName>
    </alternativeName>
    <alternativeName>
        <fullName evidence="8">Pyroglutamyl-peptidase I</fullName>
    </alternativeName>
</protein>
<keyword evidence="5" id="KW-0378">Hydrolase</keyword>
<dbReference type="AlphaFoldDB" id="E1WXM6"/>
<evidence type="ECO:0000256" key="3">
    <source>
        <dbReference type="ARBA" id="ARBA00022490"/>
    </source>
</evidence>
<comment type="similarity">
    <text evidence="1">Belongs to the peptidase C15 family.</text>
</comment>
<dbReference type="PANTHER" id="PTHR23402:SF1">
    <property type="entry name" value="PYROGLUTAMYL-PEPTIDASE I"/>
    <property type="match status" value="1"/>
</dbReference>
<evidence type="ECO:0000256" key="7">
    <source>
        <dbReference type="ARBA" id="ARBA00030836"/>
    </source>
</evidence>
<evidence type="ECO:0000313" key="10">
    <source>
        <dbReference type="Proteomes" id="UP000008963"/>
    </source>
</evidence>
<dbReference type="PATRIC" id="fig|862908.3.peg.899"/>